<dbReference type="InterPro" id="IPR023214">
    <property type="entry name" value="HAD_sf"/>
</dbReference>
<gene>
    <name evidence="1" type="ORF">DXC78_12745</name>
</gene>
<comment type="caution">
    <text evidence="1">The sequence shown here is derived from an EMBL/GenBank/DDBJ whole genome shotgun (WGS) entry which is preliminary data.</text>
</comment>
<dbReference type="RefSeq" id="WP_117447366.1">
    <property type="nucleotide sequence ID" value="NZ_JBFBOW010000045.1"/>
</dbReference>
<dbReference type="EMBL" id="QUSK01000060">
    <property type="protein sequence ID" value="RGD72720.1"/>
    <property type="molecule type" value="Genomic_DNA"/>
</dbReference>
<dbReference type="GO" id="GO:0005829">
    <property type="term" value="C:cytosol"/>
    <property type="evidence" value="ECO:0007669"/>
    <property type="project" value="TreeGrafter"/>
</dbReference>
<dbReference type="SFLD" id="SFLDG01140">
    <property type="entry name" value="C2.B:_Phosphomannomutase_and_P"/>
    <property type="match status" value="1"/>
</dbReference>
<evidence type="ECO:0000313" key="1">
    <source>
        <dbReference type="EMBL" id="RGD72720.1"/>
    </source>
</evidence>
<dbReference type="AlphaFoldDB" id="A0A3E3DTW1"/>
<dbReference type="SUPFAM" id="SSF56784">
    <property type="entry name" value="HAD-like"/>
    <property type="match status" value="1"/>
</dbReference>
<dbReference type="Gene3D" id="3.40.50.1000">
    <property type="entry name" value="HAD superfamily/HAD-like"/>
    <property type="match status" value="1"/>
</dbReference>
<sequence length="265" mass="30667">MDKLKNIQLILCDLDGTLLDDQKRFDPYLKDILEKKQIPLTFVSGRNYHIIQDLIKKYEINLPYITNNGANIFLNDQCIYEKSIVSEELVRALKILEASNIPYLAYSNFKIFCKGNQPELEVFKQRLIDKCEIIYDFDTDSLRQEEIFKVVIINTNVQFMKSIQNEIHMNCLHTHCVQSEGYVYTLSHRKVSKGAAVQWLLKYLNVNPEKVVAFGDNYNDVSMFKAVGISVAVDNALQDIKKQATYVTKSNQNHGVSWFVSKHVE</sequence>
<dbReference type="PANTHER" id="PTHR10000:SF8">
    <property type="entry name" value="HAD SUPERFAMILY HYDROLASE-LIKE, TYPE 3"/>
    <property type="match status" value="1"/>
</dbReference>
<protein>
    <submittedName>
        <fullName evidence="1">HAD family hydrolase</fullName>
    </submittedName>
</protein>
<dbReference type="Proteomes" id="UP000260721">
    <property type="component" value="Unassembled WGS sequence"/>
</dbReference>
<dbReference type="InterPro" id="IPR000150">
    <property type="entry name" value="Cof"/>
</dbReference>
<dbReference type="Pfam" id="PF08282">
    <property type="entry name" value="Hydrolase_3"/>
    <property type="match status" value="1"/>
</dbReference>
<dbReference type="InterPro" id="IPR036412">
    <property type="entry name" value="HAD-like_sf"/>
</dbReference>
<accession>A0A3E3DTW1</accession>
<organism evidence="1 2">
    <name type="scientific">Faecalicoccus pleomorphus</name>
    <dbReference type="NCBI Taxonomy" id="1323"/>
    <lineage>
        <taxon>Bacteria</taxon>
        <taxon>Bacillati</taxon>
        <taxon>Bacillota</taxon>
        <taxon>Erysipelotrichia</taxon>
        <taxon>Erysipelotrichales</taxon>
        <taxon>Erysipelotrichaceae</taxon>
        <taxon>Faecalicoccus</taxon>
    </lineage>
</organism>
<dbReference type="PANTHER" id="PTHR10000">
    <property type="entry name" value="PHOSPHOSERINE PHOSPHATASE"/>
    <property type="match status" value="1"/>
</dbReference>
<evidence type="ECO:0000313" key="2">
    <source>
        <dbReference type="Proteomes" id="UP000260721"/>
    </source>
</evidence>
<dbReference type="SFLD" id="SFLDS00003">
    <property type="entry name" value="Haloacid_Dehalogenase"/>
    <property type="match status" value="1"/>
</dbReference>
<dbReference type="InterPro" id="IPR006379">
    <property type="entry name" value="HAD-SF_hydro_IIB"/>
</dbReference>
<dbReference type="GO" id="GO:0016791">
    <property type="term" value="F:phosphatase activity"/>
    <property type="evidence" value="ECO:0007669"/>
    <property type="project" value="TreeGrafter"/>
</dbReference>
<dbReference type="GO" id="GO:0000287">
    <property type="term" value="F:magnesium ion binding"/>
    <property type="evidence" value="ECO:0007669"/>
    <property type="project" value="TreeGrafter"/>
</dbReference>
<name>A0A3E3DTW1_9FIRM</name>
<dbReference type="Gene3D" id="3.30.1240.10">
    <property type="match status" value="1"/>
</dbReference>
<dbReference type="NCBIfam" id="TIGR00099">
    <property type="entry name" value="Cof-subfamily"/>
    <property type="match status" value="1"/>
</dbReference>
<proteinExistence type="predicted"/>
<reference evidence="1 2" key="1">
    <citation type="submission" date="2018-08" db="EMBL/GenBank/DDBJ databases">
        <title>A genome reference for cultivated species of the human gut microbiota.</title>
        <authorList>
            <person name="Zou Y."/>
            <person name="Xue W."/>
            <person name="Luo G."/>
        </authorList>
    </citation>
    <scope>NUCLEOTIDE SEQUENCE [LARGE SCALE GENOMIC DNA]</scope>
    <source>
        <strain evidence="1 2">TF08-11</strain>
    </source>
</reference>
<keyword evidence="1" id="KW-0378">Hydrolase</keyword>
<dbReference type="NCBIfam" id="TIGR01484">
    <property type="entry name" value="HAD-SF-IIB"/>
    <property type="match status" value="1"/>
</dbReference>